<organism evidence="2 3">
    <name type="scientific">Mesorhizobium alhagi CCNWXJ12-2</name>
    <dbReference type="NCBI Taxonomy" id="1107882"/>
    <lineage>
        <taxon>Bacteria</taxon>
        <taxon>Pseudomonadati</taxon>
        <taxon>Pseudomonadota</taxon>
        <taxon>Alphaproteobacteria</taxon>
        <taxon>Hyphomicrobiales</taxon>
        <taxon>Phyllobacteriaceae</taxon>
        <taxon>Allomesorhizobium</taxon>
    </lineage>
</organism>
<name>H0HSI1_9HYPH</name>
<evidence type="ECO:0000256" key="1">
    <source>
        <dbReference type="SAM" id="Phobius"/>
    </source>
</evidence>
<evidence type="ECO:0008006" key="4">
    <source>
        <dbReference type="Google" id="ProtNLM"/>
    </source>
</evidence>
<evidence type="ECO:0000313" key="2">
    <source>
        <dbReference type="EMBL" id="EHK56300.1"/>
    </source>
</evidence>
<dbReference type="Pfam" id="PF19660">
    <property type="entry name" value="DUF6163"/>
    <property type="match status" value="1"/>
</dbReference>
<dbReference type="Proteomes" id="UP000003250">
    <property type="component" value="Unassembled WGS sequence"/>
</dbReference>
<evidence type="ECO:0000313" key="3">
    <source>
        <dbReference type="Proteomes" id="UP000003250"/>
    </source>
</evidence>
<accession>H0HSI1</accession>
<keyword evidence="1" id="KW-0472">Membrane</keyword>
<feature type="transmembrane region" description="Helical" evidence="1">
    <location>
        <begin position="113"/>
        <end position="133"/>
    </location>
</feature>
<reference evidence="2 3" key="1">
    <citation type="journal article" date="2012" name="J. Bacteriol.">
        <title>Draft Genome Sequence of Mesorhizobium alhagi CCNWXJ12-2T, a Novel Salt-Resistant Species Isolated from the Desert of Northwestern China.</title>
        <authorList>
            <person name="Zhou M."/>
            <person name="Chen W."/>
            <person name="Chen H."/>
            <person name="Wei G."/>
        </authorList>
    </citation>
    <scope>NUCLEOTIDE SEQUENCE [LARGE SCALE GENOMIC DNA]</scope>
    <source>
        <strain evidence="2 3">CCNWXJ12-2</strain>
    </source>
</reference>
<dbReference type="PATRIC" id="fig|1107882.3.peg.3040"/>
<proteinExistence type="predicted"/>
<dbReference type="InterPro" id="IPR046161">
    <property type="entry name" value="DUF6163"/>
</dbReference>
<dbReference type="EMBL" id="AHAM01000127">
    <property type="protein sequence ID" value="EHK56300.1"/>
    <property type="molecule type" value="Genomic_DNA"/>
</dbReference>
<feature type="transmembrane region" description="Helical" evidence="1">
    <location>
        <begin position="88"/>
        <end position="107"/>
    </location>
</feature>
<sequence length="142" mass="16166">MSVFMDRQPVIGLSAAEVAFAWFQRIIAGYCLLFGVLYWVRLIGIYDGALWRFDLMPVHWQIAAVTLSVFYPFAASGLWMLASWGPVIWFICAATEIVMYAGFPDLFGARPAIVWSHACVALLYIAFRIVIFLQKRRQARHG</sequence>
<keyword evidence="1" id="KW-0812">Transmembrane</keyword>
<keyword evidence="1" id="KW-1133">Transmembrane helix</keyword>
<feature type="transmembrane region" description="Helical" evidence="1">
    <location>
        <begin position="60"/>
        <end position="81"/>
    </location>
</feature>
<keyword evidence="3" id="KW-1185">Reference proteome</keyword>
<gene>
    <name evidence="2" type="ORF">MAXJ12_15599</name>
</gene>
<feature type="transmembrane region" description="Helical" evidence="1">
    <location>
        <begin position="20"/>
        <end position="40"/>
    </location>
</feature>
<protein>
    <recommendedName>
        <fullName evidence="4">Transmembrane protein</fullName>
    </recommendedName>
</protein>
<dbReference type="AlphaFoldDB" id="H0HSI1"/>